<keyword evidence="3" id="KW-1185">Reference proteome</keyword>
<feature type="domain" description="PhoU" evidence="1">
    <location>
        <begin position="17"/>
        <end position="103"/>
    </location>
</feature>
<name>I2F487_9BACT</name>
<feature type="domain" description="PhoU" evidence="1">
    <location>
        <begin position="121"/>
        <end position="204"/>
    </location>
</feature>
<dbReference type="EMBL" id="CP003532">
    <property type="protein sequence ID" value="AFK06740.1"/>
    <property type="molecule type" value="Genomic_DNA"/>
</dbReference>
<sequence>MISKVGLERIGNLRIEILRMARYVQSIFNKTMVAVLERNEHQARDVIYSDSVIDYHQVELQAMIIGLTGILTPTGKELRLLTLSMNIVSALERIGDKCVFICETSLSLSKRPPIGYYDKMKSMFESVSIMTKGAIDNLVEPSLSEAERLCKSDDAIDRMQEEVKSDLIRYCEQSPSVVGRAFDLMMIFCALEEIADLSTELMEAAVYIETGRHYRCVNDDFKPVDFETQNEEG</sequence>
<dbReference type="STRING" id="660470.Theba_1035"/>
<dbReference type="AlphaFoldDB" id="I2F487"/>
<gene>
    <name evidence="2" type="ORF">Theba_1035</name>
</gene>
<organism evidence="2 3">
    <name type="scientific">Mesotoga prima MesG1.Ag.4.2</name>
    <dbReference type="NCBI Taxonomy" id="660470"/>
    <lineage>
        <taxon>Bacteria</taxon>
        <taxon>Thermotogati</taxon>
        <taxon>Thermotogota</taxon>
        <taxon>Thermotogae</taxon>
        <taxon>Kosmotogales</taxon>
        <taxon>Kosmotogaceae</taxon>
        <taxon>Mesotoga</taxon>
    </lineage>
</organism>
<dbReference type="Gene3D" id="1.20.58.220">
    <property type="entry name" value="Phosphate transport system protein phou homolog 2, domain 2"/>
    <property type="match status" value="1"/>
</dbReference>
<dbReference type="KEGG" id="mpg:Theba_1035"/>
<dbReference type="PANTHER" id="PTHR42930:SF3">
    <property type="entry name" value="PHOSPHATE-SPECIFIC TRANSPORT SYSTEM ACCESSORY PROTEIN PHOU"/>
    <property type="match status" value="1"/>
</dbReference>
<dbReference type="RefSeq" id="WP_014730748.1">
    <property type="nucleotide sequence ID" value="NC_017934.1"/>
</dbReference>
<dbReference type="SUPFAM" id="SSF109755">
    <property type="entry name" value="PhoU-like"/>
    <property type="match status" value="1"/>
</dbReference>
<dbReference type="GeneID" id="87106866"/>
<dbReference type="Proteomes" id="UP000002881">
    <property type="component" value="Chromosome"/>
</dbReference>
<dbReference type="InterPro" id="IPR038078">
    <property type="entry name" value="PhoU-like_sf"/>
</dbReference>
<dbReference type="HOGENOM" id="CLU_078518_3_0_0"/>
<dbReference type="PANTHER" id="PTHR42930">
    <property type="entry name" value="PHOSPHATE-SPECIFIC TRANSPORT SYSTEM ACCESSORY PROTEIN PHOU"/>
    <property type="match status" value="1"/>
</dbReference>
<dbReference type="GO" id="GO:0045936">
    <property type="term" value="P:negative regulation of phosphate metabolic process"/>
    <property type="evidence" value="ECO:0007669"/>
    <property type="project" value="InterPro"/>
</dbReference>
<evidence type="ECO:0000313" key="3">
    <source>
        <dbReference type="Proteomes" id="UP000002881"/>
    </source>
</evidence>
<proteinExistence type="predicted"/>
<dbReference type="InterPro" id="IPR026022">
    <property type="entry name" value="PhoU_dom"/>
</dbReference>
<accession>I2F487</accession>
<reference evidence="2 3" key="1">
    <citation type="journal article" date="2012" name="Genome Biol. Evol.">
        <title>Genome Sequence of the Mesophilic Thermotogales Bacterium Mesotoga prima MesG1.Ag.4.2 Reveals the Largest Thermotogales Genome To Date.</title>
        <authorList>
            <person name="Zhaxybayeva O."/>
            <person name="Swithers K.S."/>
            <person name="Foght J."/>
            <person name="Green A.G."/>
            <person name="Bruce D."/>
            <person name="Detter C."/>
            <person name="Han S."/>
            <person name="Teshima H."/>
            <person name="Han J."/>
            <person name="Woyke T."/>
            <person name="Pitluck S."/>
            <person name="Nolan M."/>
            <person name="Ivanova N."/>
            <person name="Pati A."/>
            <person name="Land M.L."/>
            <person name="Dlutek M."/>
            <person name="Doolittle W.F."/>
            <person name="Noll K.M."/>
            <person name="Nesbo C.L."/>
        </authorList>
    </citation>
    <scope>NUCLEOTIDE SEQUENCE [LARGE SCALE GENOMIC DNA]</scope>
    <source>
        <strain evidence="3">mesG1.Ag.4.2</strain>
    </source>
</reference>
<evidence type="ECO:0000313" key="2">
    <source>
        <dbReference type="EMBL" id="AFK06740.1"/>
    </source>
</evidence>
<dbReference type="eggNOG" id="COG0704">
    <property type="taxonomic scope" value="Bacteria"/>
</dbReference>
<dbReference type="InterPro" id="IPR028366">
    <property type="entry name" value="PhoU"/>
</dbReference>
<evidence type="ECO:0000259" key="1">
    <source>
        <dbReference type="Pfam" id="PF01895"/>
    </source>
</evidence>
<dbReference type="Pfam" id="PF01895">
    <property type="entry name" value="PhoU"/>
    <property type="match status" value="2"/>
</dbReference>
<protein>
    <submittedName>
        <fullName evidence="2">Phosphate uptake regulator</fullName>
    </submittedName>
</protein>
<dbReference type="GO" id="GO:0030643">
    <property type="term" value="P:intracellular phosphate ion homeostasis"/>
    <property type="evidence" value="ECO:0007669"/>
    <property type="project" value="InterPro"/>
</dbReference>